<accession>A0A974NHH1</accession>
<keyword evidence="2" id="KW-0812">Transmembrane</keyword>
<proteinExistence type="predicted"/>
<dbReference type="SUPFAM" id="SSF117892">
    <property type="entry name" value="Band 7/SPFH domain"/>
    <property type="match status" value="1"/>
</dbReference>
<feature type="transmembrane region" description="Helical" evidence="2">
    <location>
        <begin position="6"/>
        <end position="27"/>
    </location>
</feature>
<evidence type="ECO:0000256" key="2">
    <source>
        <dbReference type="SAM" id="Phobius"/>
    </source>
</evidence>
<evidence type="ECO:0000313" key="5">
    <source>
        <dbReference type="Proteomes" id="UP000595278"/>
    </source>
</evidence>
<reference evidence="4 5" key="1">
    <citation type="submission" date="2021-01" db="EMBL/GenBank/DDBJ databases">
        <title>Entomomonas sp. F2A isolated from a house cricket (Acheta domesticus).</title>
        <authorList>
            <person name="Spergser J."/>
            <person name="Busse H.-J."/>
        </authorList>
    </citation>
    <scope>NUCLEOTIDE SEQUENCE [LARGE SCALE GENOMIC DNA]</scope>
    <source>
        <strain evidence="4 5">F2A</strain>
    </source>
</reference>
<keyword evidence="5" id="KW-1185">Reference proteome</keyword>
<name>A0A974NHH1_9GAMM</name>
<gene>
    <name evidence="4" type="ORF">JHT90_05425</name>
</gene>
<dbReference type="InterPro" id="IPR001107">
    <property type="entry name" value="Band_7"/>
</dbReference>
<comment type="subcellular location">
    <subcellularLocation>
        <location evidence="1">Membrane</location>
        <topology evidence="1">Single-pass membrane protein</topology>
    </subcellularLocation>
</comment>
<dbReference type="EMBL" id="CP067393">
    <property type="protein sequence ID" value="QQP86680.1"/>
    <property type="molecule type" value="Genomic_DNA"/>
</dbReference>
<keyword evidence="2" id="KW-1133">Transmembrane helix</keyword>
<dbReference type="GO" id="GO:0016020">
    <property type="term" value="C:membrane"/>
    <property type="evidence" value="ECO:0007669"/>
    <property type="project" value="UniProtKB-SubCell"/>
</dbReference>
<dbReference type="Pfam" id="PF01145">
    <property type="entry name" value="Band_7"/>
    <property type="match status" value="1"/>
</dbReference>
<dbReference type="InterPro" id="IPR036013">
    <property type="entry name" value="Band_7/SPFH_dom_sf"/>
</dbReference>
<protein>
    <recommendedName>
        <fullName evidence="3">Band 7 domain-containing protein</fullName>
    </recommendedName>
</protein>
<evidence type="ECO:0000313" key="4">
    <source>
        <dbReference type="EMBL" id="QQP86680.1"/>
    </source>
</evidence>
<dbReference type="AlphaFoldDB" id="A0A974NHH1"/>
<dbReference type="KEGG" id="eaz:JHT90_05425"/>
<organism evidence="4 5">
    <name type="scientific">Entomomonas asaccharolytica</name>
    <dbReference type="NCBI Taxonomy" id="2785331"/>
    <lineage>
        <taxon>Bacteria</taxon>
        <taxon>Pseudomonadati</taxon>
        <taxon>Pseudomonadota</taxon>
        <taxon>Gammaproteobacteria</taxon>
        <taxon>Pseudomonadales</taxon>
        <taxon>Pseudomonadaceae</taxon>
        <taxon>Entomomonas</taxon>
    </lineage>
</organism>
<evidence type="ECO:0000256" key="1">
    <source>
        <dbReference type="ARBA" id="ARBA00004167"/>
    </source>
</evidence>
<keyword evidence="2" id="KW-0472">Membrane</keyword>
<dbReference type="RefSeq" id="WP_201094983.1">
    <property type="nucleotide sequence ID" value="NZ_CP067393.1"/>
</dbReference>
<feature type="domain" description="Band 7" evidence="3">
    <location>
        <begin position="62"/>
        <end position="204"/>
    </location>
</feature>
<dbReference type="Proteomes" id="UP000595278">
    <property type="component" value="Chromosome"/>
</dbReference>
<evidence type="ECO:0000259" key="3">
    <source>
        <dbReference type="Pfam" id="PF01145"/>
    </source>
</evidence>
<sequence>MTTLVLVILVSIVLFVVGIIVFFKLFYTQVPQNSALIVNNQKVYFSNAVTMPTDKKQLMEILPVQIKTTYLDSSGLFCKEKLLLDVIITYNLCVNFSTESVLKAAKTVGVADVANSSAVSKALTPIITSIVRKLVQQLPLEVLQKDQGKVRKAIIAQLTNQLDGYNLEYINIDKVELTSLDKLEQTNQKLYEQQQEARLEWDIEQKKILERRLKLIVEHQQDLSRKIKQMIDSYQAIIRKKIKFFLNRELLK</sequence>